<dbReference type="PROSITE" id="PS51192">
    <property type="entry name" value="HELICASE_ATP_BIND_1"/>
    <property type="match status" value="1"/>
</dbReference>
<comment type="catalytic activity">
    <reaction evidence="9">
        <text>ATP + H2O = ADP + phosphate + H(+)</text>
        <dbReference type="Rhea" id="RHEA:13065"/>
        <dbReference type="ChEBI" id="CHEBI:15377"/>
        <dbReference type="ChEBI" id="CHEBI:15378"/>
        <dbReference type="ChEBI" id="CHEBI:30616"/>
        <dbReference type="ChEBI" id="CHEBI:43474"/>
        <dbReference type="ChEBI" id="CHEBI:456216"/>
        <dbReference type="EC" id="3.6.4.13"/>
    </reaction>
</comment>
<reference evidence="13 14" key="1">
    <citation type="journal article" date="2018" name="J. Allergy Clin. Immunol.">
        <title>High-quality assembly of Dermatophagoides pteronyssinus genome and transcriptome reveals a wide range of novel allergens.</title>
        <authorList>
            <person name="Liu X.Y."/>
            <person name="Yang K.Y."/>
            <person name="Wang M.Q."/>
            <person name="Kwok J.S."/>
            <person name="Zeng X."/>
            <person name="Yang Z."/>
            <person name="Xiao X.J."/>
            <person name="Lau C.P."/>
            <person name="Li Y."/>
            <person name="Huang Z.M."/>
            <person name="Ba J.G."/>
            <person name="Yim A.K."/>
            <person name="Ouyang C.Y."/>
            <person name="Ngai S.M."/>
            <person name="Chan T.F."/>
            <person name="Leung E.L."/>
            <person name="Liu L."/>
            <person name="Liu Z.G."/>
            <person name="Tsui S.K."/>
        </authorList>
    </citation>
    <scope>NUCLEOTIDE SEQUENCE [LARGE SCALE GENOMIC DNA]</scope>
    <source>
        <strain evidence="13">Derp</strain>
    </source>
</reference>
<dbReference type="Pfam" id="PF00271">
    <property type="entry name" value="Helicase_C"/>
    <property type="match status" value="1"/>
</dbReference>
<keyword evidence="6" id="KW-0694">RNA-binding</keyword>
<proteinExistence type="inferred from homology"/>
<evidence type="ECO:0000256" key="7">
    <source>
        <dbReference type="ARBA" id="ARBA00024355"/>
    </source>
</evidence>
<keyword evidence="14" id="KW-1185">Reference proteome</keyword>
<evidence type="ECO:0000313" key="14">
    <source>
        <dbReference type="Proteomes" id="UP000887458"/>
    </source>
</evidence>
<evidence type="ECO:0000256" key="4">
    <source>
        <dbReference type="ARBA" id="ARBA00022806"/>
    </source>
</evidence>
<evidence type="ECO:0000259" key="11">
    <source>
        <dbReference type="PROSITE" id="PS51192"/>
    </source>
</evidence>
<organism evidence="13 14">
    <name type="scientific">Dermatophagoides pteronyssinus</name>
    <name type="common">European house dust mite</name>
    <dbReference type="NCBI Taxonomy" id="6956"/>
    <lineage>
        <taxon>Eukaryota</taxon>
        <taxon>Metazoa</taxon>
        <taxon>Ecdysozoa</taxon>
        <taxon>Arthropoda</taxon>
        <taxon>Chelicerata</taxon>
        <taxon>Arachnida</taxon>
        <taxon>Acari</taxon>
        <taxon>Acariformes</taxon>
        <taxon>Sarcoptiformes</taxon>
        <taxon>Astigmata</taxon>
        <taxon>Psoroptidia</taxon>
        <taxon>Analgoidea</taxon>
        <taxon>Pyroglyphidae</taxon>
        <taxon>Dermatophagoidinae</taxon>
        <taxon>Dermatophagoides</taxon>
    </lineage>
</organism>
<dbReference type="InterPro" id="IPR044764">
    <property type="entry name" value="DDX52/Rok1_DEADc"/>
</dbReference>
<evidence type="ECO:0000313" key="13">
    <source>
        <dbReference type="EMBL" id="KAH9424385.1"/>
    </source>
</evidence>
<dbReference type="SMART" id="SM00490">
    <property type="entry name" value="HELICc"/>
    <property type="match status" value="1"/>
</dbReference>
<evidence type="ECO:0000256" key="8">
    <source>
        <dbReference type="ARBA" id="ARBA00044533"/>
    </source>
</evidence>
<feature type="compositionally biased region" description="Basic and acidic residues" evidence="10">
    <location>
        <begin position="29"/>
        <end position="39"/>
    </location>
</feature>
<dbReference type="Gene3D" id="3.40.50.300">
    <property type="entry name" value="P-loop containing nucleotide triphosphate hydrolases"/>
    <property type="match status" value="2"/>
</dbReference>
<dbReference type="Pfam" id="PF00270">
    <property type="entry name" value="DEAD"/>
    <property type="match status" value="1"/>
</dbReference>
<evidence type="ECO:0000259" key="12">
    <source>
        <dbReference type="PROSITE" id="PS51194"/>
    </source>
</evidence>
<evidence type="ECO:0000256" key="3">
    <source>
        <dbReference type="ARBA" id="ARBA00022801"/>
    </source>
</evidence>
<dbReference type="InterPro" id="IPR011545">
    <property type="entry name" value="DEAD/DEAH_box_helicase_dom"/>
</dbReference>
<dbReference type="InterPro" id="IPR001650">
    <property type="entry name" value="Helicase_C-like"/>
</dbReference>
<name>A0ABQ8JP50_DERPT</name>
<feature type="region of interest" description="Disordered" evidence="10">
    <location>
        <begin position="15"/>
        <end position="48"/>
    </location>
</feature>
<keyword evidence="3" id="KW-0378">Hydrolase</keyword>
<keyword evidence="2" id="KW-0547">Nucleotide-binding</keyword>
<sequence length="491" mass="56867">MDAFRLLTKGARFDSKPNRFQTNKSKQLKSNDDDNETRINNENQSMNDEEFRTKHDIMVDGIDQIKSPIKTFDEINVNYLRENLRKGNYHQPTPIQMQTIPLMLDRQQLIASAPTGSGKTLAFLLPIIIQLERPKSCGFRAIILAPTRELVKQIHRESLWISEGSGLRIHMIKNVNLASKKFNSKSKLKYDILITTPKRLEYLLSLKTIDTTINIDNLEWLIIDEYDRLFQSTFMKQLSTIFNICFERSSLVKLALFSATFNQYLYDWCKLNLNNIITIIIGQRNKVVESIEQKLIFTGNESGKLFALKELIANGCQTPVLIFVNTVRKANFLQRELEDTMNISIDTIHSDRKQEIRDQIVRSFREGKILFLICTELMGRGIDFKAVNLVINYDLPSSPVAYIHHVGRTGRAGRSGMAITFYTLKNDRKNLLSILNVMRQSGFAADIPQHLQKKMIANPKQNMETKKTTKQKRKHFQKYRQQQKTKKSKNN</sequence>
<evidence type="ECO:0000256" key="2">
    <source>
        <dbReference type="ARBA" id="ARBA00022741"/>
    </source>
</evidence>
<accession>A0ABQ8JP50</accession>
<dbReference type="InterPro" id="IPR027417">
    <property type="entry name" value="P-loop_NTPase"/>
</dbReference>
<dbReference type="SUPFAM" id="SSF52540">
    <property type="entry name" value="P-loop containing nucleoside triphosphate hydrolases"/>
    <property type="match status" value="1"/>
</dbReference>
<evidence type="ECO:0000256" key="10">
    <source>
        <dbReference type="SAM" id="MobiDB-lite"/>
    </source>
</evidence>
<dbReference type="PANTHER" id="PTHR47959:SF15">
    <property type="entry name" value="RNA HELICASE"/>
    <property type="match status" value="1"/>
</dbReference>
<dbReference type="CDD" id="cd18787">
    <property type="entry name" value="SF2_C_DEAD"/>
    <property type="match status" value="1"/>
</dbReference>
<comment type="caution">
    <text evidence="13">The sequence shown here is derived from an EMBL/GenBank/DDBJ whole genome shotgun (WGS) entry which is preliminary data.</text>
</comment>
<dbReference type="EC" id="3.6.4.13" evidence="1"/>
<feature type="domain" description="Helicase ATP-binding" evidence="11">
    <location>
        <begin position="100"/>
        <end position="279"/>
    </location>
</feature>
<dbReference type="PANTHER" id="PTHR47959">
    <property type="entry name" value="ATP-DEPENDENT RNA HELICASE RHLE-RELATED"/>
    <property type="match status" value="1"/>
</dbReference>
<dbReference type="SMART" id="SM00487">
    <property type="entry name" value="DEXDc"/>
    <property type="match status" value="1"/>
</dbReference>
<dbReference type="InterPro" id="IPR014001">
    <property type="entry name" value="Helicase_ATP-bd"/>
</dbReference>
<evidence type="ECO:0000256" key="6">
    <source>
        <dbReference type="ARBA" id="ARBA00022884"/>
    </source>
</evidence>
<dbReference type="PROSITE" id="PS51194">
    <property type="entry name" value="HELICASE_CTER"/>
    <property type="match status" value="1"/>
</dbReference>
<evidence type="ECO:0000256" key="1">
    <source>
        <dbReference type="ARBA" id="ARBA00012552"/>
    </source>
</evidence>
<evidence type="ECO:0000256" key="5">
    <source>
        <dbReference type="ARBA" id="ARBA00022840"/>
    </source>
</evidence>
<gene>
    <name evidence="13" type="primary">DDX52</name>
    <name evidence="13" type="ORF">DERP_004569</name>
</gene>
<keyword evidence="5" id="KW-0067">ATP-binding</keyword>
<dbReference type="EMBL" id="NJHN03000029">
    <property type="protein sequence ID" value="KAH9424385.1"/>
    <property type="molecule type" value="Genomic_DNA"/>
</dbReference>
<dbReference type="InterPro" id="IPR050079">
    <property type="entry name" value="DEAD_box_RNA_helicase"/>
</dbReference>
<feature type="region of interest" description="Disordered" evidence="10">
    <location>
        <begin position="458"/>
        <end position="491"/>
    </location>
</feature>
<dbReference type="Proteomes" id="UP000887458">
    <property type="component" value="Unassembled WGS sequence"/>
</dbReference>
<evidence type="ECO:0000256" key="9">
    <source>
        <dbReference type="ARBA" id="ARBA00047984"/>
    </source>
</evidence>
<feature type="compositionally biased region" description="Basic residues" evidence="10">
    <location>
        <begin position="468"/>
        <end position="491"/>
    </location>
</feature>
<feature type="domain" description="Helicase C-terminal" evidence="12">
    <location>
        <begin position="307"/>
        <end position="455"/>
    </location>
</feature>
<protein>
    <recommendedName>
        <fullName evidence="8">Probable ATP-dependent RNA helicase DDX52</fullName>
        <ecNumber evidence="1">3.6.4.13</ecNumber>
    </recommendedName>
</protein>
<reference evidence="13 14" key="2">
    <citation type="journal article" date="2022" name="Mol. Biol. Evol.">
        <title>Comparative Genomics Reveals Insights into the Divergent Evolution of Astigmatic Mites and Household Pest Adaptations.</title>
        <authorList>
            <person name="Xiong Q."/>
            <person name="Wan A.T."/>
            <person name="Liu X."/>
            <person name="Fung C.S."/>
            <person name="Xiao X."/>
            <person name="Malainual N."/>
            <person name="Hou J."/>
            <person name="Wang L."/>
            <person name="Wang M."/>
            <person name="Yang K.Y."/>
            <person name="Cui Y."/>
            <person name="Leung E.L."/>
            <person name="Nong W."/>
            <person name="Shin S.K."/>
            <person name="Au S.W."/>
            <person name="Jeong K.Y."/>
            <person name="Chew F.T."/>
            <person name="Hui J.H."/>
            <person name="Leung T.F."/>
            <person name="Tungtrongchitr A."/>
            <person name="Zhong N."/>
            <person name="Liu Z."/>
            <person name="Tsui S.K."/>
        </authorList>
    </citation>
    <scope>NUCLEOTIDE SEQUENCE [LARGE SCALE GENOMIC DNA]</scope>
    <source>
        <strain evidence="13">Derp</strain>
    </source>
</reference>
<dbReference type="CDD" id="cd17957">
    <property type="entry name" value="DEADc_DDX52"/>
    <property type="match status" value="1"/>
</dbReference>
<comment type="similarity">
    <text evidence="7">Belongs to the DEAD box helicase family. DDX52/ROK1 subfamily.</text>
</comment>
<keyword evidence="4" id="KW-0347">Helicase</keyword>